<sequence length="37" mass="4255">MLYKVRSKTKPALCGLFVARVVAKKVAIFFAKYHTIR</sequence>
<evidence type="ECO:0000313" key="1">
    <source>
        <dbReference type="EMBL" id="DAG02305.1"/>
    </source>
</evidence>
<name>A0A8S5V6D1_9CAUD</name>
<proteinExistence type="predicted"/>
<organism evidence="1">
    <name type="scientific">Myoviridae sp. ctRci5</name>
    <dbReference type="NCBI Taxonomy" id="2825105"/>
    <lineage>
        <taxon>Viruses</taxon>
        <taxon>Duplodnaviria</taxon>
        <taxon>Heunggongvirae</taxon>
        <taxon>Uroviricota</taxon>
        <taxon>Caudoviricetes</taxon>
    </lineage>
</organism>
<dbReference type="EMBL" id="BK016208">
    <property type="protein sequence ID" value="DAG02305.1"/>
    <property type="molecule type" value="Genomic_DNA"/>
</dbReference>
<reference evidence="1" key="1">
    <citation type="journal article" date="2021" name="Proc. Natl. Acad. Sci. U.S.A.">
        <title>A Catalog of Tens of Thousands of Viruses from Human Metagenomes Reveals Hidden Associations with Chronic Diseases.</title>
        <authorList>
            <person name="Tisza M.J."/>
            <person name="Buck C.B."/>
        </authorList>
    </citation>
    <scope>NUCLEOTIDE SEQUENCE</scope>
    <source>
        <strain evidence="1">CtRci5</strain>
    </source>
</reference>
<protein>
    <submittedName>
        <fullName evidence="1">Uncharacterized protein</fullName>
    </submittedName>
</protein>
<accession>A0A8S5V6D1</accession>